<organism evidence="3 4">
    <name type="scientific">Trichoderma harzianum</name>
    <name type="common">Hypocrea lixii</name>
    <dbReference type="NCBI Taxonomy" id="5544"/>
    <lineage>
        <taxon>Eukaryota</taxon>
        <taxon>Fungi</taxon>
        <taxon>Dikarya</taxon>
        <taxon>Ascomycota</taxon>
        <taxon>Pezizomycotina</taxon>
        <taxon>Sordariomycetes</taxon>
        <taxon>Hypocreomycetidae</taxon>
        <taxon>Hypocreales</taxon>
        <taxon>Hypocreaceae</taxon>
        <taxon>Trichoderma</taxon>
    </lineage>
</organism>
<feature type="compositionally biased region" description="Basic and acidic residues" evidence="1">
    <location>
        <begin position="214"/>
        <end position="230"/>
    </location>
</feature>
<gene>
    <name evidence="3" type="ORF">THAR02_00543</name>
</gene>
<dbReference type="PANTHER" id="PTHR42070:SF1">
    <property type="entry name" value="FILAMENT ASSOCIATED PROTEIN, PUTATIVE (AFU_ORTHOLOGUE AFUA_8G06630)-RELATED"/>
    <property type="match status" value="1"/>
</dbReference>
<dbReference type="PROSITE" id="PS00036">
    <property type="entry name" value="BZIP_BASIC"/>
    <property type="match status" value="1"/>
</dbReference>
<reference evidence="4" key="1">
    <citation type="journal article" date="2015" name="Genome Announc.">
        <title>Draft whole-genome sequence of the biocontrol agent Trichoderma harzianum T6776.</title>
        <authorList>
            <person name="Baroncelli R."/>
            <person name="Piaggeschi G."/>
            <person name="Fiorini L."/>
            <person name="Bertolini E."/>
            <person name="Zapparata A."/>
            <person name="Pe M.E."/>
            <person name="Sarrocco S."/>
            <person name="Vannacci G."/>
        </authorList>
    </citation>
    <scope>NUCLEOTIDE SEQUENCE [LARGE SCALE GENOMIC DNA]</scope>
    <source>
        <strain evidence="4">T6776</strain>
    </source>
</reference>
<sequence>MPRKFITQEVKDQNRESQRRSRARRAELINDLKKQVQDFQRQGASASLEMQRVAQAVTLENQRLRSLLSVHGVSQDEINQFISPPPATSRGSPDRLLESGALKCKACGSTSIMLQHLSAVLSPQQRQHQNYHTPPQIMSDCTLPSPSISCDTVELSRMESNTDMGVSPAVFNSPPENQIVHSDPSAENIQGARKCQKSQSQERSKSQGCGSRSNEGDNQHSENPLGDKLDLATSHPLPNPTSPEAMNSTDSMETSCDTAASILVDLHHGMDNEQARTALGCKGSETCNVSNIKIFQLLEKYD</sequence>
<dbReference type="AlphaFoldDB" id="A0A0F9XRM0"/>
<feature type="compositionally biased region" description="Polar residues" evidence="1">
    <location>
        <begin position="174"/>
        <end position="188"/>
    </location>
</feature>
<evidence type="ECO:0000313" key="3">
    <source>
        <dbReference type="EMBL" id="KKP07346.1"/>
    </source>
</evidence>
<protein>
    <recommendedName>
        <fullName evidence="2">BZIP domain-containing protein</fullName>
    </recommendedName>
</protein>
<feature type="region of interest" description="Disordered" evidence="1">
    <location>
        <begin position="1"/>
        <end position="23"/>
    </location>
</feature>
<evidence type="ECO:0000256" key="1">
    <source>
        <dbReference type="SAM" id="MobiDB-lite"/>
    </source>
</evidence>
<dbReference type="SUPFAM" id="SSF57959">
    <property type="entry name" value="Leucine zipper domain"/>
    <property type="match status" value="1"/>
</dbReference>
<dbReference type="PANTHER" id="PTHR42070">
    <property type="entry name" value="FILAMENT ASSOCIATED PROTEIN, PUTATIVE (AFU_ORTHOLOGUE AFUA_8G06630)-RELATED"/>
    <property type="match status" value="1"/>
</dbReference>
<dbReference type="InterPro" id="IPR046347">
    <property type="entry name" value="bZIP_sf"/>
</dbReference>
<dbReference type="InterPro" id="IPR004827">
    <property type="entry name" value="bZIP"/>
</dbReference>
<name>A0A0F9XRM0_TRIHA</name>
<dbReference type="EMBL" id="JOKZ01000008">
    <property type="protein sequence ID" value="KKP07346.1"/>
    <property type="molecule type" value="Genomic_DNA"/>
</dbReference>
<dbReference type="Proteomes" id="UP000034112">
    <property type="component" value="Unassembled WGS sequence"/>
</dbReference>
<dbReference type="OMA" id="ANMHGHA"/>
<dbReference type="GO" id="GO:0003700">
    <property type="term" value="F:DNA-binding transcription factor activity"/>
    <property type="evidence" value="ECO:0007669"/>
    <property type="project" value="InterPro"/>
</dbReference>
<feature type="compositionally biased region" description="Polar residues" evidence="1">
    <location>
        <begin position="242"/>
        <end position="254"/>
    </location>
</feature>
<evidence type="ECO:0000259" key="2">
    <source>
        <dbReference type="PROSITE" id="PS00036"/>
    </source>
</evidence>
<feature type="region of interest" description="Disordered" evidence="1">
    <location>
        <begin position="164"/>
        <end position="254"/>
    </location>
</feature>
<dbReference type="OrthoDB" id="4505928at2759"/>
<evidence type="ECO:0000313" key="4">
    <source>
        <dbReference type="Proteomes" id="UP000034112"/>
    </source>
</evidence>
<feature type="domain" description="BZIP" evidence="2">
    <location>
        <begin position="11"/>
        <end position="24"/>
    </location>
</feature>
<proteinExistence type="predicted"/>
<feature type="compositionally biased region" description="Basic and acidic residues" evidence="1">
    <location>
        <begin position="9"/>
        <end position="23"/>
    </location>
</feature>
<accession>A0A0F9XRM0</accession>
<dbReference type="Gene3D" id="1.20.5.170">
    <property type="match status" value="1"/>
</dbReference>
<comment type="caution">
    <text evidence="3">The sequence shown here is derived from an EMBL/GenBank/DDBJ whole genome shotgun (WGS) entry which is preliminary data.</text>
</comment>